<feature type="compositionally biased region" description="Polar residues" evidence="3">
    <location>
        <begin position="109"/>
        <end position="118"/>
    </location>
</feature>
<gene>
    <name evidence="4" type="primary">SUVC07G0370</name>
    <name evidence="4" type="ORF">SUVC_07G0370</name>
</gene>
<keyword evidence="1" id="KW-0866">Nonsense-mediated mRNA decay</keyword>
<organism evidence="4 5">
    <name type="scientific">Saccharomyces uvarum</name>
    <name type="common">Yeast</name>
    <name type="synonym">Saccharomyces bayanus var. uvarum</name>
    <dbReference type="NCBI Taxonomy" id="230603"/>
    <lineage>
        <taxon>Eukaryota</taxon>
        <taxon>Fungi</taxon>
        <taxon>Dikarya</taxon>
        <taxon>Ascomycota</taxon>
        <taxon>Saccharomycotina</taxon>
        <taxon>Saccharomycetes</taxon>
        <taxon>Saccharomycetales</taxon>
        <taxon>Saccharomycetaceae</taxon>
        <taxon>Saccharomyces</taxon>
    </lineage>
</organism>
<evidence type="ECO:0000313" key="4">
    <source>
        <dbReference type="EMBL" id="CAI4061823.1"/>
    </source>
</evidence>
<evidence type="ECO:0000256" key="2">
    <source>
        <dbReference type="ARBA" id="ARBA00061292"/>
    </source>
</evidence>
<evidence type="ECO:0000256" key="1">
    <source>
        <dbReference type="ARBA" id="ARBA00023161"/>
    </source>
</evidence>
<dbReference type="GO" id="GO:0000184">
    <property type="term" value="P:nuclear-transcribed mRNA catabolic process, nonsense-mediated decay"/>
    <property type="evidence" value="ECO:0007669"/>
    <property type="project" value="UniProtKB-KW"/>
</dbReference>
<evidence type="ECO:0000256" key="3">
    <source>
        <dbReference type="SAM" id="MobiDB-lite"/>
    </source>
</evidence>
<feature type="compositionally biased region" description="Polar residues" evidence="3">
    <location>
        <begin position="36"/>
        <end position="50"/>
    </location>
</feature>
<protein>
    <recommendedName>
        <fullName evidence="6">Enhancer of mRNA-decapping protein 1</fullName>
    </recommendedName>
</protein>
<name>A0AA35JJE8_SACUV</name>
<accession>A0AA35JJE8</accession>
<feature type="compositionally biased region" description="Polar residues" evidence="3">
    <location>
        <begin position="1"/>
        <end position="25"/>
    </location>
</feature>
<sequence>MSTDTMYFNSSRLLPSAGKNKTNNLIKHKPRKSRASENTAKNINNNSFSTDIPPPQTLPNGEKPDFGHSSTKKPSSRPKKHTSTPSSSSSSSSSSSPSSTSSLGKKNRQYNTEGPRQNNGDETRLLSQNLKNMLLNPIQAPHRPQGIIPMNCSGSAKKFSHSYAGSTFATNGPREAKSLPKPSFL</sequence>
<proteinExistence type="inferred from homology"/>
<feature type="region of interest" description="Disordered" evidence="3">
    <location>
        <begin position="1"/>
        <end position="122"/>
    </location>
</feature>
<dbReference type="Pfam" id="PF15365">
    <property type="entry name" value="PNRC"/>
    <property type="match status" value="1"/>
</dbReference>
<dbReference type="InterPro" id="IPR028322">
    <property type="entry name" value="PNRC-like_rgn"/>
</dbReference>
<dbReference type="AlphaFoldDB" id="A0AA35JJE8"/>
<feature type="compositionally biased region" description="Low complexity" evidence="3">
    <location>
        <begin position="83"/>
        <end position="102"/>
    </location>
</feature>
<dbReference type="EMBL" id="OX365918">
    <property type="protein sequence ID" value="CAI4061823.1"/>
    <property type="molecule type" value="Genomic_DNA"/>
</dbReference>
<evidence type="ECO:0008006" key="6">
    <source>
        <dbReference type="Google" id="ProtNLM"/>
    </source>
</evidence>
<feature type="region of interest" description="Disordered" evidence="3">
    <location>
        <begin position="166"/>
        <end position="185"/>
    </location>
</feature>
<reference evidence="4" key="1">
    <citation type="submission" date="2022-10" db="EMBL/GenBank/DDBJ databases">
        <authorList>
            <person name="Byrne P K."/>
        </authorList>
    </citation>
    <scope>NUCLEOTIDE SEQUENCE</scope>
    <source>
        <strain evidence="4">CBS7001</strain>
    </source>
</reference>
<dbReference type="Proteomes" id="UP001162090">
    <property type="component" value="Chromosome 7"/>
</dbReference>
<evidence type="ECO:0000313" key="5">
    <source>
        <dbReference type="Proteomes" id="UP001162090"/>
    </source>
</evidence>
<feature type="compositionally biased region" description="Basic residues" evidence="3">
    <location>
        <begin position="70"/>
        <end position="82"/>
    </location>
</feature>
<comment type="similarity">
    <text evidence="2">Belongs to the EDC family.</text>
</comment>